<evidence type="ECO:0000256" key="8">
    <source>
        <dbReference type="ARBA" id="ARBA00068659"/>
    </source>
</evidence>
<dbReference type="Gene3D" id="3.30.460.30">
    <property type="entry name" value="Glutamyl-tRNA reductase, N-terminal domain"/>
    <property type="match status" value="1"/>
</dbReference>
<dbReference type="InterPro" id="IPR036453">
    <property type="entry name" value="GluRdtase_dimer_dom_sf"/>
</dbReference>
<comment type="miscellaneous">
    <text evidence="9">During catalysis, the active site Cys acts as a nucleophile attacking the alpha-carbonyl group of tRNA-bound glutamate with the formation of a thioester intermediate between enzyme and glutamate, and the concomitant release of tRNA(Glu). The thioester intermediate is finally reduced by direct hydride transfer from NADPH, to form the product GSA.</text>
</comment>
<evidence type="ECO:0000256" key="2">
    <source>
        <dbReference type="ARBA" id="ARBA00005916"/>
    </source>
</evidence>
<dbReference type="Pfam" id="PF05201">
    <property type="entry name" value="GlutR_N"/>
    <property type="match status" value="1"/>
</dbReference>
<evidence type="ECO:0000256" key="12">
    <source>
        <dbReference type="PIRSR" id="PIRSR000445-3"/>
    </source>
</evidence>
<dbReference type="NCBIfam" id="TIGR01035">
    <property type="entry name" value="hemA"/>
    <property type="match status" value="1"/>
</dbReference>
<dbReference type="Proteomes" id="UP001336250">
    <property type="component" value="Unassembled WGS sequence"/>
</dbReference>
<feature type="binding site" evidence="9 11">
    <location>
        <begin position="51"/>
        <end position="54"/>
    </location>
    <ligand>
        <name>substrate</name>
    </ligand>
</feature>
<dbReference type="PANTHER" id="PTHR43013">
    <property type="entry name" value="GLUTAMYL-TRNA REDUCTASE"/>
    <property type="match status" value="1"/>
</dbReference>
<evidence type="ECO:0000259" key="17">
    <source>
        <dbReference type="Pfam" id="PF05201"/>
    </source>
</evidence>
<comment type="subunit">
    <text evidence="9">Homodimer.</text>
</comment>
<keyword evidence="6 9" id="KW-0627">Porphyrin biosynthesis</keyword>
<evidence type="ECO:0000259" key="15">
    <source>
        <dbReference type="Pfam" id="PF00745"/>
    </source>
</evidence>
<feature type="binding site" evidence="9 11">
    <location>
        <position position="124"/>
    </location>
    <ligand>
        <name>substrate</name>
    </ligand>
</feature>
<dbReference type="HAMAP" id="MF_00087">
    <property type="entry name" value="Glu_tRNA_reductase"/>
    <property type="match status" value="1"/>
</dbReference>
<dbReference type="FunFam" id="3.30.460.30:FF:000001">
    <property type="entry name" value="Glutamyl-tRNA reductase"/>
    <property type="match status" value="1"/>
</dbReference>
<dbReference type="InterPro" id="IPR015896">
    <property type="entry name" value="4pyrrol_synth_GluRdtase_dimer"/>
</dbReference>
<evidence type="ECO:0000256" key="9">
    <source>
        <dbReference type="HAMAP-Rule" id="MF_00087"/>
    </source>
</evidence>
<accession>A0AAW9QC39</accession>
<evidence type="ECO:0000256" key="13">
    <source>
        <dbReference type="PIRSR" id="PIRSR000445-4"/>
    </source>
</evidence>
<dbReference type="SUPFAM" id="SSF69742">
    <property type="entry name" value="Glutamyl tRNA-reductase catalytic, N-terminal domain"/>
    <property type="match status" value="1"/>
</dbReference>
<dbReference type="RefSeq" id="WP_332289880.1">
    <property type="nucleotide sequence ID" value="NZ_JAZIBG010000028.1"/>
</dbReference>
<feature type="domain" description="Quinate/shikimate 5-dehydrogenase/glutamyl-tRNA reductase" evidence="16">
    <location>
        <begin position="176"/>
        <end position="309"/>
    </location>
</feature>
<dbReference type="PANTHER" id="PTHR43013:SF1">
    <property type="entry name" value="GLUTAMYL-TRNA REDUCTASE"/>
    <property type="match status" value="1"/>
</dbReference>
<gene>
    <name evidence="9 18" type="primary">hemA</name>
    <name evidence="18" type="ORF">V4F39_12930</name>
</gene>
<comment type="caution">
    <text evidence="18">The sequence shown here is derived from an EMBL/GenBank/DDBJ whole genome shotgun (WGS) entry which is preliminary data.</text>
</comment>
<evidence type="ECO:0000313" key="19">
    <source>
        <dbReference type="Proteomes" id="UP001336250"/>
    </source>
</evidence>
<feature type="binding site" evidence="9 11">
    <location>
        <begin position="118"/>
        <end position="120"/>
    </location>
    <ligand>
        <name>substrate</name>
    </ligand>
</feature>
<comment type="catalytic activity">
    <reaction evidence="7 9 14">
        <text>(S)-4-amino-5-oxopentanoate + tRNA(Glu) + NADP(+) = L-glutamyl-tRNA(Glu) + NADPH + H(+)</text>
        <dbReference type="Rhea" id="RHEA:12344"/>
        <dbReference type="Rhea" id="RHEA-COMP:9663"/>
        <dbReference type="Rhea" id="RHEA-COMP:9680"/>
        <dbReference type="ChEBI" id="CHEBI:15378"/>
        <dbReference type="ChEBI" id="CHEBI:57501"/>
        <dbReference type="ChEBI" id="CHEBI:57783"/>
        <dbReference type="ChEBI" id="CHEBI:58349"/>
        <dbReference type="ChEBI" id="CHEBI:78442"/>
        <dbReference type="ChEBI" id="CHEBI:78520"/>
        <dbReference type="EC" id="1.2.1.70"/>
    </reaction>
</comment>
<evidence type="ECO:0000256" key="6">
    <source>
        <dbReference type="ARBA" id="ARBA00023244"/>
    </source>
</evidence>
<dbReference type="InterPro" id="IPR036291">
    <property type="entry name" value="NAD(P)-bd_dom_sf"/>
</dbReference>
<comment type="pathway">
    <text evidence="1 9 14">Porphyrin-containing compound metabolism; protoporphyrin-IX biosynthesis; 5-aminolevulinate from L-glutamyl-tRNA(Glu): step 1/2.</text>
</comment>
<feature type="site" description="Important for activity" evidence="9 13">
    <location>
        <position position="103"/>
    </location>
</feature>
<dbReference type="InterPro" id="IPR000343">
    <property type="entry name" value="4pyrrol_synth_GluRdtase"/>
</dbReference>
<dbReference type="InterPro" id="IPR015895">
    <property type="entry name" value="4pyrrol_synth_GluRdtase_N"/>
</dbReference>
<keyword evidence="5 9" id="KW-0560">Oxidoreductase</keyword>
<dbReference type="Pfam" id="PF00745">
    <property type="entry name" value="GlutR_dimer"/>
    <property type="match status" value="1"/>
</dbReference>
<dbReference type="FunFam" id="3.40.50.720:FF:000031">
    <property type="entry name" value="Glutamyl-tRNA reductase"/>
    <property type="match status" value="1"/>
</dbReference>
<dbReference type="AlphaFoldDB" id="A0AAW9QC39"/>
<evidence type="ECO:0000256" key="7">
    <source>
        <dbReference type="ARBA" id="ARBA00047464"/>
    </source>
</evidence>
<sequence length="432" mass="46847">MSVFALGLNHTTAPLDLRGRFAFAPEQLPPALRGFRERVQRSGAEAALLSTCNRTELYVAADPAGTPELVRPAIEWLAAQGGVSGGELMSHTYVQENRAAARHAFRVASGLDSMVLGEPQILGQMKQAVREADAAGTLGTTLHQLFQRSFSVAKEVRTSTEIGAHSISMAAAAVRLAAQLFEDLGDIRVLFVGAGEMIELVATHFAARNPKGMALANRTLERGEKLASRFGAQALRLADLPQCLHEYDAVISCTASSLPIIGLGAVERALKLRRHRPMFMVDLAVPRDIEPEVARLDDVYLYTVDDLSTLVQTAGERRQAAVQQAEVIIDAGVQSFAHWLDQRASVPLIQALNRQADDWRAAELARARKLLARGDDVEAVLEALSRGLTQKMLHGALAELHAADQAQRDQTAQTISRLFLRHSARTPGGPSR</sequence>
<feature type="binding site" evidence="9 11">
    <location>
        <position position="113"/>
    </location>
    <ligand>
        <name>substrate</name>
    </ligand>
</feature>
<feature type="active site" description="Nucleophile" evidence="9 10">
    <location>
        <position position="52"/>
    </location>
</feature>
<proteinExistence type="inferred from homology"/>
<comment type="function">
    <text evidence="9">Catalyzes the NADPH-dependent reduction of glutamyl-tRNA(Glu) to glutamate 1-semialdehyde (GSA).</text>
</comment>
<protein>
    <recommendedName>
        <fullName evidence="8 9">Glutamyl-tRNA reductase</fullName>
        <shortName evidence="9">GluTR</shortName>
        <ecNumber evidence="3 9">1.2.1.70</ecNumber>
    </recommendedName>
</protein>
<dbReference type="GO" id="GO:0050661">
    <property type="term" value="F:NADP binding"/>
    <property type="evidence" value="ECO:0007669"/>
    <property type="project" value="InterPro"/>
</dbReference>
<dbReference type="SUPFAM" id="SSF69075">
    <property type="entry name" value="Glutamyl tRNA-reductase dimerization domain"/>
    <property type="match status" value="1"/>
</dbReference>
<dbReference type="InterPro" id="IPR018214">
    <property type="entry name" value="GluRdtase_CS"/>
</dbReference>
<dbReference type="PIRSF" id="PIRSF000445">
    <property type="entry name" value="4pyrrol_synth_GluRdtase"/>
    <property type="match status" value="1"/>
</dbReference>
<evidence type="ECO:0000256" key="11">
    <source>
        <dbReference type="PIRSR" id="PIRSR000445-2"/>
    </source>
</evidence>
<dbReference type="SUPFAM" id="SSF51735">
    <property type="entry name" value="NAD(P)-binding Rossmann-fold domains"/>
    <property type="match status" value="1"/>
</dbReference>
<dbReference type="Gene3D" id="3.40.50.720">
    <property type="entry name" value="NAD(P)-binding Rossmann-like Domain"/>
    <property type="match status" value="1"/>
</dbReference>
<name>A0AAW9QC39_9BURK</name>
<dbReference type="EMBL" id="JAZIBG010000028">
    <property type="protein sequence ID" value="MEF7614820.1"/>
    <property type="molecule type" value="Genomic_DNA"/>
</dbReference>
<dbReference type="EC" id="1.2.1.70" evidence="3 9"/>
<evidence type="ECO:0000256" key="1">
    <source>
        <dbReference type="ARBA" id="ARBA00005059"/>
    </source>
</evidence>
<dbReference type="PROSITE" id="PS00747">
    <property type="entry name" value="GLUTR"/>
    <property type="match status" value="1"/>
</dbReference>
<organism evidence="18 19">
    <name type="scientific">Aquincola agrisoli</name>
    <dbReference type="NCBI Taxonomy" id="3119538"/>
    <lineage>
        <taxon>Bacteria</taxon>
        <taxon>Pseudomonadati</taxon>
        <taxon>Pseudomonadota</taxon>
        <taxon>Betaproteobacteria</taxon>
        <taxon>Burkholderiales</taxon>
        <taxon>Sphaerotilaceae</taxon>
        <taxon>Aquincola</taxon>
    </lineage>
</organism>
<dbReference type="CDD" id="cd05213">
    <property type="entry name" value="NAD_bind_Glutamyl_tRNA_reduct"/>
    <property type="match status" value="1"/>
</dbReference>
<dbReference type="InterPro" id="IPR006151">
    <property type="entry name" value="Shikm_DH/Glu-tRNA_Rdtase"/>
</dbReference>
<evidence type="ECO:0000256" key="3">
    <source>
        <dbReference type="ARBA" id="ARBA00012970"/>
    </source>
</evidence>
<dbReference type="Pfam" id="PF01488">
    <property type="entry name" value="Shikimate_DH"/>
    <property type="match status" value="1"/>
</dbReference>
<dbReference type="InterPro" id="IPR036343">
    <property type="entry name" value="GluRdtase_N_sf"/>
</dbReference>
<feature type="domain" description="Tetrapyrrole biosynthesis glutamyl-tRNA reductase dimerisation" evidence="15">
    <location>
        <begin position="324"/>
        <end position="419"/>
    </location>
</feature>
<comment type="domain">
    <text evidence="9">Possesses an unusual extended V-shaped dimeric structure with each monomer consisting of three distinct domains arranged along a curved 'spinal' alpha-helix. The N-terminal catalytic domain specifically recognizes the glutamate moiety of the substrate. The second domain is the NADPH-binding domain, and the third C-terminal domain is responsible for dimerization.</text>
</comment>
<evidence type="ECO:0000256" key="5">
    <source>
        <dbReference type="ARBA" id="ARBA00023002"/>
    </source>
</evidence>
<dbReference type="GO" id="GO:0019353">
    <property type="term" value="P:protoporphyrinogen IX biosynthetic process from glutamate"/>
    <property type="evidence" value="ECO:0007669"/>
    <property type="project" value="TreeGrafter"/>
</dbReference>
<evidence type="ECO:0000259" key="16">
    <source>
        <dbReference type="Pfam" id="PF01488"/>
    </source>
</evidence>
<feature type="domain" description="Glutamyl-tRNA reductase N-terminal" evidence="17">
    <location>
        <begin position="6"/>
        <end position="160"/>
    </location>
</feature>
<keyword evidence="19" id="KW-1185">Reference proteome</keyword>
<dbReference type="GO" id="GO:0008883">
    <property type="term" value="F:glutamyl-tRNA reductase activity"/>
    <property type="evidence" value="ECO:0007669"/>
    <property type="project" value="UniProtKB-UniRule"/>
</dbReference>
<feature type="binding site" evidence="9 12">
    <location>
        <begin position="193"/>
        <end position="198"/>
    </location>
    <ligand>
        <name>NADP(+)</name>
        <dbReference type="ChEBI" id="CHEBI:58349"/>
    </ligand>
</feature>
<comment type="similarity">
    <text evidence="2 9 14">Belongs to the glutamyl-tRNA reductase family.</text>
</comment>
<evidence type="ECO:0000256" key="14">
    <source>
        <dbReference type="RuleBase" id="RU000584"/>
    </source>
</evidence>
<reference evidence="18 19" key="1">
    <citation type="submission" date="2024-02" db="EMBL/GenBank/DDBJ databases">
        <title>Genome sequence of Aquincola sp. MAHUQ-54.</title>
        <authorList>
            <person name="Huq M.A."/>
        </authorList>
    </citation>
    <scope>NUCLEOTIDE SEQUENCE [LARGE SCALE GENOMIC DNA]</scope>
    <source>
        <strain evidence="18 19">MAHUQ-54</strain>
    </source>
</reference>
<evidence type="ECO:0000256" key="4">
    <source>
        <dbReference type="ARBA" id="ARBA00022857"/>
    </source>
</evidence>
<evidence type="ECO:0000313" key="18">
    <source>
        <dbReference type="EMBL" id="MEF7614820.1"/>
    </source>
</evidence>
<keyword evidence="4 9" id="KW-0521">NADP</keyword>
<evidence type="ECO:0000256" key="10">
    <source>
        <dbReference type="PIRSR" id="PIRSR000445-1"/>
    </source>
</evidence>